<dbReference type="RefSeq" id="WP_016419917.1">
    <property type="nucleotide sequence ID" value="NZ_FNND01000030.1"/>
</dbReference>
<protein>
    <submittedName>
        <fullName evidence="1">Uncharacterized protein</fullName>
    </submittedName>
</protein>
<evidence type="ECO:0000313" key="1">
    <source>
        <dbReference type="EMBL" id="SDX24930.1"/>
    </source>
</evidence>
<dbReference type="EMBL" id="FNND01000030">
    <property type="protein sequence ID" value="SDX24930.1"/>
    <property type="molecule type" value="Genomic_DNA"/>
</dbReference>
<reference evidence="1 2" key="1">
    <citation type="submission" date="2016-10" db="EMBL/GenBank/DDBJ databases">
        <authorList>
            <person name="Varghese N."/>
            <person name="Submissions S."/>
        </authorList>
    </citation>
    <scope>NUCLEOTIDE SEQUENCE [LARGE SCALE GENOMIC DNA]</scope>
    <source>
        <strain evidence="1 2">DSM 11449</strain>
    </source>
</reference>
<dbReference type="GeneID" id="85018387"/>
<accession>A0A1H3A578</accession>
<keyword evidence="2" id="KW-1185">Reference proteome</keyword>
<sequence length="83" mass="9411">MNTLKQPLTTDTQALSYIGIIIRTFEPLHFMNLSNQDREATLKARQALEAIVKANGYTVSYRTENTIKKAPLKDKDIKTEVSI</sequence>
<gene>
    <name evidence="1" type="ORF">SAMN05444420_1302</name>
</gene>
<organism evidence="1 2">
    <name type="scientific">Capnocytophaga granulosa</name>
    <dbReference type="NCBI Taxonomy" id="45242"/>
    <lineage>
        <taxon>Bacteria</taxon>
        <taxon>Pseudomonadati</taxon>
        <taxon>Bacteroidota</taxon>
        <taxon>Flavobacteriia</taxon>
        <taxon>Flavobacteriales</taxon>
        <taxon>Flavobacteriaceae</taxon>
        <taxon>Capnocytophaga</taxon>
    </lineage>
</organism>
<dbReference type="AlphaFoldDB" id="A0A1H3A578"/>
<comment type="caution">
    <text evidence="1">The sequence shown here is derived from an EMBL/GenBank/DDBJ whole genome shotgun (WGS) entry which is preliminary data.</text>
</comment>
<proteinExistence type="predicted"/>
<dbReference type="Proteomes" id="UP000182771">
    <property type="component" value="Unassembled WGS sequence"/>
</dbReference>
<evidence type="ECO:0000313" key="2">
    <source>
        <dbReference type="Proteomes" id="UP000182771"/>
    </source>
</evidence>
<name>A0A1H3A578_9FLAO</name>